<comment type="caution">
    <text evidence="2">The sequence shown here is derived from an EMBL/GenBank/DDBJ whole genome shotgun (WGS) entry which is preliminary data.</text>
</comment>
<proteinExistence type="predicted"/>
<evidence type="ECO:0000313" key="2">
    <source>
        <dbReference type="EMBL" id="PDH39642.1"/>
    </source>
</evidence>
<organism evidence="2 3">
    <name type="scientific">OM182 bacterium MED-G24</name>
    <dbReference type="NCBI Taxonomy" id="1986255"/>
    <lineage>
        <taxon>Bacteria</taxon>
        <taxon>Pseudomonadati</taxon>
        <taxon>Pseudomonadota</taxon>
        <taxon>Gammaproteobacteria</taxon>
        <taxon>OMG group</taxon>
        <taxon>OM182 clade</taxon>
    </lineage>
</organism>
<feature type="compositionally biased region" description="Basic and acidic residues" evidence="1">
    <location>
        <begin position="380"/>
        <end position="394"/>
    </location>
</feature>
<dbReference type="SUPFAM" id="SSF55729">
    <property type="entry name" value="Acyl-CoA N-acyltransferases (Nat)"/>
    <property type="match status" value="1"/>
</dbReference>
<dbReference type="Pfam" id="PF04339">
    <property type="entry name" value="FemAB_like"/>
    <property type="match status" value="1"/>
</dbReference>
<sequence>MAYTLKAHPHINEIDPAAWDTCANPILAEPDCGIPFDPFVSHAFLNALEESASAVSETGWAPYHISLATEEDEDTILGVVPMYLKNHSQGEYVFDHSWADALERAGGRYYPKLQVSVPFTPATGRRLLTPSGGNAEECQVALLSGMTQVAEQLNVSSIHVTFATESQWQNMGQAGFLQRTHSQFHWQNGGYSNFDDFLAALSRKKRKNINRERRDALSRGITIEWVTGNDLKEAHWDAFYEFYMDTGYRKWGRPYLTREFFSRIGETMPDDVLLILAKRDGRYIAGAINFIGGDCLFGRNWGCTEHHQFLHFEVCYYQAIDFAIERGLSRVEAGAQGSHKLARGYMPSHTYSAHLIVNPSFRDAVDRYLEDEREHVDQEIDYIEERHSPFRGDATDPSSEP</sequence>
<name>A0A2A5WT31_9GAMM</name>
<dbReference type="InterPro" id="IPR016181">
    <property type="entry name" value="Acyl_CoA_acyltransferase"/>
</dbReference>
<dbReference type="PANTHER" id="PTHR47017:SF1">
    <property type="entry name" value="ACYL-COA"/>
    <property type="match status" value="1"/>
</dbReference>
<dbReference type="Gene3D" id="3.40.630.30">
    <property type="match status" value="1"/>
</dbReference>
<evidence type="ECO:0000313" key="3">
    <source>
        <dbReference type="Proteomes" id="UP000219327"/>
    </source>
</evidence>
<dbReference type="AlphaFoldDB" id="A0A2A5WT31"/>
<dbReference type="EMBL" id="NTKD01000021">
    <property type="protein sequence ID" value="PDH39642.1"/>
    <property type="molecule type" value="Genomic_DNA"/>
</dbReference>
<dbReference type="Proteomes" id="UP000219327">
    <property type="component" value="Unassembled WGS sequence"/>
</dbReference>
<protein>
    <submittedName>
        <fullName evidence="2">GNAT family N-acetyltransferase</fullName>
    </submittedName>
</protein>
<dbReference type="GO" id="GO:0016740">
    <property type="term" value="F:transferase activity"/>
    <property type="evidence" value="ECO:0007669"/>
    <property type="project" value="UniProtKB-KW"/>
</dbReference>
<feature type="region of interest" description="Disordered" evidence="1">
    <location>
        <begin position="380"/>
        <end position="401"/>
    </location>
</feature>
<reference evidence="2 3" key="1">
    <citation type="submission" date="2017-08" db="EMBL/GenBank/DDBJ databases">
        <title>Fine stratification of microbial communities through a metagenomic profile of the photic zone.</title>
        <authorList>
            <person name="Haro-Moreno J.M."/>
            <person name="Lopez-Perez M."/>
            <person name="De La Torre J."/>
            <person name="Picazo A."/>
            <person name="Camacho A."/>
            <person name="Rodriguez-Valera F."/>
        </authorList>
    </citation>
    <scope>NUCLEOTIDE SEQUENCE [LARGE SCALE GENOMIC DNA]</scope>
    <source>
        <strain evidence="2">MED-G24</strain>
    </source>
</reference>
<evidence type="ECO:0000256" key="1">
    <source>
        <dbReference type="SAM" id="MobiDB-lite"/>
    </source>
</evidence>
<dbReference type="PANTHER" id="PTHR47017">
    <property type="entry name" value="ACYL-COA"/>
    <property type="match status" value="1"/>
</dbReference>
<accession>A0A2A5WT31</accession>
<keyword evidence="2" id="KW-0808">Transferase</keyword>
<dbReference type="InterPro" id="IPR007434">
    <property type="entry name" value="FemAB-like"/>
</dbReference>
<gene>
    <name evidence="2" type="ORF">CNE99_05155</name>
</gene>